<dbReference type="EMBL" id="LT599583">
    <property type="protein sequence ID" value="SBW83928.1"/>
    <property type="molecule type" value="Genomic_DNA"/>
</dbReference>
<protein>
    <recommendedName>
        <fullName evidence="1">Antitoxin Xre-like helix-turn-helix domain-containing protein</fullName>
    </recommendedName>
</protein>
<organism evidence="2 3">
    <name type="scientific">Pseudomonas veronii 1YdBTEX2</name>
    <dbReference type="NCBI Taxonomy" id="1295141"/>
    <lineage>
        <taxon>Bacteria</taxon>
        <taxon>Pseudomonadati</taxon>
        <taxon>Pseudomonadota</taxon>
        <taxon>Gammaproteobacteria</taxon>
        <taxon>Pseudomonadales</taxon>
        <taxon>Pseudomonadaceae</taxon>
        <taxon>Pseudomonas</taxon>
    </lineage>
</organism>
<evidence type="ECO:0000259" key="1">
    <source>
        <dbReference type="Pfam" id="PF20432"/>
    </source>
</evidence>
<reference evidence="3" key="1">
    <citation type="submission" date="2016-07" db="EMBL/GenBank/DDBJ databases">
        <authorList>
            <person name="Florea S."/>
            <person name="Webb J.S."/>
            <person name="Jaromczyk J."/>
            <person name="Schardl C.L."/>
        </authorList>
    </citation>
    <scope>NUCLEOTIDE SEQUENCE [LARGE SCALE GENOMIC DNA]</scope>
    <source>
        <strain evidence="3">1YdBTEX2</strain>
    </source>
</reference>
<feature type="domain" description="Antitoxin Xre-like helix-turn-helix" evidence="1">
    <location>
        <begin position="10"/>
        <end position="69"/>
    </location>
</feature>
<dbReference type="Proteomes" id="UP000245431">
    <property type="component" value="Chromosome PVE_r1"/>
</dbReference>
<evidence type="ECO:0000313" key="2">
    <source>
        <dbReference type="EMBL" id="SBW83928.1"/>
    </source>
</evidence>
<dbReference type="InterPro" id="IPR046847">
    <property type="entry name" value="Xre-like_HTH"/>
</dbReference>
<dbReference type="GO" id="GO:0003677">
    <property type="term" value="F:DNA binding"/>
    <property type="evidence" value="ECO:0007669"/>
    <property type="project" value="InterPro"/>
</dbReference>
<gene>
    <name evidence="2" type="ORF">PVE_R1G6049</name>
</gene>
<evidence type="ECO:0000313" key="3">
    <source>
        <dbReference type="Proteomes" id="UP000245431"/>
    </source>
</evidence>
<dbReference type="AlphaFoldDB" id="A0A1D3K6G8"/>
<name>A0A1D3K6G8_PSEVE</name>
<accession>A0A1D3K6G8</accession>
<dbReference type="Pfam" id="PF20432">
    <property type="entry name" value="Xre-like-HTH"/>
    <property type="match status" value="1"/>
</dbReference>
<dbReference type="RefSeq" id="WP_026140409.1">
    <property type="nucleotide sequence ID" value="NZ_AOUH01000063.1"/>
</dbReference>
<proteinExistence type="predicted"/>
<sequence length="129" mass="14445">MISGERLSEQQATTGLKVALRIIGAWEATPSQACRILRISPATYRRAWRGIAAGQRLDQDQQQRIGMVLGIHASLRMVFSNQANVKGFPRFKNDNPFFAGRSPLEVMAQGDMIALFETYKRIEHLVLAS</sequence>